<sequence length="197" mass="21425">MCPWNSRDISRGGGVLLSMSSLNAVDDLAPVNLSFSLSTSLIYRKARGLITGPVVGCKHDAIRVWPYAASHMLKQCVAKLTAPSVILVAMDLDRYGCSDKMHPASFEEDNHSMLVKYGFVIFFNVTMWGCYVNSLKALPSLQATVTNFATNFLSSGLAGFFLFGEPLSSRWFAGALLIVLGVFVLSKSSIEKKPSSD</sequence>
<dbReference type="EMBL" id="CM056809">
    <property type="protein sequence ID" value="KAJ8647931.1"/>
    <property type="molecule type" value="Genomic_DNA"/>
</dbReference>
<evidence type="ECO:0000313" key="1">
    <source>
        <dbReference type="EMBL" id="KAJ8647931.1"/>
    </source>
</evidence>
<proteinExistence type="predicted"/>
<evidence type="ECO:0000313" key="2">
    <source>
        <dbReference type="Proteomes" id="UP001234297"/>
    </source>
</evidence>
<protein>
    <submittedName>
        <fullName evidence="1">Uncharacterized protein</fullName>
    </submittedName>
</protein>
<dbReference type="Proteomes" id="UP001234297">
    <property type="component" value="Chromosome 1"/>
</dbReference>
<accession>A0ACC2MR88</accession>
<keyword evidence="2" id="KW-1185">Reference proteome</keyword>
<reference evidence="1 2" key="1">
    <citation type="journal article" date="2022" name="Hortic Res">
        <title>A haplotype resolved chromosomal level avocado genome allows analysis of novel avocado genes.</title>
        <authorList>
            <person name="Nath O."/>
            <person name="Fletcher S.J."/>
            <person name="Hayward A."/>
            <person name="Shaw L.M."/>
            <person name="Masouleh A.K."/>
            <person name="Furtado A."/>
            <person name="Henry R.J."/>
            <person name="Mitter N."/>
        </authorList>
    </citation>
    <scope>NUCLEOTIDE SEQUENCE [LARGE SCALE GENOMIC DNA]</scope>
    <source>
        <strain evidence="2">cv. Hass</strain>
    </source>
</reference>
<name>A0ACC2MR88_PERAE</name>
<organism evidence="1 2">
    <name type="scientific">Persea americana</name>
    <name type="common">Avocado</name>
    <dbReference type="NCBI Taxonomy" id="3435"/>
    <lineage>
        <taxon>Eukaryota</taxon>
        <taxon>Viridiplantae</taxon>
        <taxon>Streptophyta</taxon>
        <taxon>Embryophyta</taxon>
        <taxon>Tracheophyta</taxon>
        <taxon>Spermatophyta</taxon>
        <taxon>Magnoliopsida</taxon>
        <taxon>Magnoliidae</taxon>
        <taxon>Laurales</taxon>
        <taxon>Lauraceae</taxon>
        <taxon>Persea</taxon>
    </lineage>
</organism>
<comment type="caution">
    <text evidence="1">The sequence shown here is derived from an EMBL/GenBank/DDBJ whole genome shotgun (WGS) entry which is preliminary data.</text>
</comment>
<gene>
    <name evidence="1" type="ORF">MRB53_000954</name>
</gene>